<dbReference type="CDD" id="cd00590">
    <property type="entry name" value="RRM_SF"/>
    <property type="match status" value="1"/>
</dbReference>
<dbReference type="SUPFAM" id="SSF54427">
    <property type="entry name" value="NTF2-like"/>
    <property type="match status" value="1"/>
</dbReference>
<dbReference type="InterPro" id="IPR032310">
    <property type="entry name" value="NLS_NINJA_AFP-like"/>
</dbReference>
<feature type="compositionally biased region" description="Polar residues" evidence="5">
    <location>
        <begin position="146"/>
        <end position="160"/>
    </location>
</feature>
<evidence type="ECO:0000259" key="6">
    <source>
        <dbReference type="PROSITE" id="PS50102"/>
    </source>
</evidence>
<organism evidence="8">
    <name type="scientific">Vitis vinifera</name>
    <name type="common">Grape</name>
    <dbReference type="NCBI Taxonomy" id="29760"/>
    <lineage>
        <taxon>Eukaryota</taxon>
        <taxon>Viridiplantae</taxon>
        <taxon>Streptophyta</taxon>
        <taxon>Embryophyta</taxon>
        <taxon>Tracheophyta</taxon>
        <taxon>Spermatophyta</taxon>
        <taxon>Magnoliopsida</taxon>
        <taxon>eudicotyledons</taxon>
        <taxon>Gunneridae</taxon>
        <taxon>Pentapetalae</taxon>
        <taxon>rosids</taxon>
        <taxon>Vitales</taxon>
        <taxon>Vitaceae</taxon>
        <taxon>Viteae</taxon>
        <taxon>Vitis</taxon>
    </lineage>
</organism>
<feature type="compositionally biased region" description="Basic and acidic residues" evidence="5">
    <location>
        <begin position="859"/>
        <end position="883"/>
    </location>
</feature>
<dbReference type="PROSITE" id="PS50177">
    <property type="entry name" value="NTF2_DOMAIN"/>
    <property type="match status" value="1"/>
</dbReference>
<evidence type="ECO:0000256" key="5">
    <source>
        <dbReference type="SAM" id="MobiDB-lite"/>
    </source>
</evidence>
<evidence type="ECO:0000256" key="4">
    <source>
        <dbReference type="PROSITE-ProRule" id="PRU00176"/>
    </source>
</evidence>
<dbReference type="Gene3D" id="3.30.70.330">
    <property type="match status" value="1"/>
</dbReference>
<dbReference type="Pfam" id="PF00076">
    <property type="entry name" value="RRM_1"/>
    <property type="match status" value="1"/>
</dbReference>
<dbReference type="InterPro" id="IPR032308">
    <property type="entry name" value="TDBD"/>
</dbReference>
<feature type="compositionally biased region" description="Polar residues" evidence="5">
    <location>
        <begin position="283"/>
        <end position="293"/>
    </location>
</feature>
<feature type="compositionally biased region" description="Polar residues" evidence="5">
    <location>
        <begin position="207"/>
        <end position="222"/>
    </location>
</feature>
<dbReference type="CDD" id="cd00780">
    <property type="entry name" value="NTF2"/>
    <property type="match status" value="1"/>
</dbReference>
<dbReference type="Pfam" id="PF16135">
    <property type="entry name" value="TDBD"/>
    <property type="match status" value="1"/>
</dbReference>
<dbReference type="PROSITE" id="PS50102">
    <property type="entry name" value="RRM"/>
    <property type="match status" value="1"/>
</dbReference>
<feature type="compositionally biased region" description="Polar residues" evidence="5">
    <location>
        <begin position="976"/>
        <end position="987"/>
    </location>
</feature>
<dbReference type="PANTHER" id="PTHR10693">
    <property type="entry name" value="RAS GTPASE-ACTIVATING PROTEIN-BINDING PROTEIN"/>
    <property type="match status" value="1"/>
</dbReference>
<dbReference type="Pfam" id="PF16136">
    <property type="entry name" value="NLS_NINJA_AFP"/>
    <property type="match status" value="1"/>
</dbReference>
<feature type="compositionally biased region" description="Basic and acidic residues" evidence="5">
    <location>
        <begin position="644"/>
        <end position="659"/>
    </location>
</feature>
<protein>
    <recommendedName>
        <fullName evidence="9">G3BP-like protein</fullName>
    </recommendedName>
</protein>
<evidence type="ECO:0000256" key="2">
    <source>
        <dbReference type="ARBA" id="ARBA00022884"/>
    </source>
</evidence>
<feature type="region of interest" description="Disordered" evidence="5">
    <location>
        <begin position="844"/>
        <end position="1021"/>
    </location>
</feature>
<feature type="domain" description="NTF2" evidence="7">
    <location>
        <begin position="17"/>
        <end position="133"/>
    </location>
</feature>
<feature type="region of interest" description="Disordered" evidence="5">
    <location>
        <begin position="202"/>
        <end position="235"/>
    </location>
</feature>
<dbReference type="InterPro" id="IPR000504">
    <property type="entry name" value="RRM_dom"/>
</dbReference>
<evidence type="ECO:0000256" key="3">
    <source>
        <dbReference type="ARBA" id="ARBA00023242"/>
    </source>
</evidence>
<evidence type="ECO:0008006" key="9">
    <source>
        <dbReference type="Google" id="ProtNLM"/>
    </source>
</evidence>
<dbReference type="InterPro" id="IPR035979">
    <property type="entry name" value="RBD_domain_sf"/>
</dbReference>
<dbReference type="InterPro" id="IPR012677">
    <property type="entry name" value="Nucleotide-bd_a/b_plait_sf"/>
</dbReference>
<keyword evidence="3" id="KW-0539">Nucleus</keyword>
<dbReference type="ExpressionAtlas" id="A5C6W0">
    <property type="expression patterns" value="baseline and differential"/>
</dbReference>
<feature type="compositionally biased region" description="Basic residues" evidence="5">
    <location>
        <begin position="844"/>
        <end position="858"/>
    </location>
</feature>
<dbReference type="PANTHER" id="PTHR10693:SF52">
    <property type="entry name" value="RAS GTPASE-ACTIVATING BINDING-LIKE PROTEIN"/>
    <property type="match status" value="1"/>
</dbReference>
<dbReference type="InterPro" id="IPR039539">
    <property type="entry name" value="Ras_GTPase_bind_prot"/>
</dbReference>
<gene>
    <name evidence="8" type="ORF">VITISV_038107</name>
</gene>
<dbReference type="SMART" id="SM00360">
    <property type="entry name" value="RRM"/>
    <property type="match status" value="1"/>
</dbReference>
<feature type="compositionally biased region" description="Gly residues" evidence="5">
    <location>
        <begin position="581"/>
        <end position="596"/>
    </location>
</feature>
<dbReference type="EMBL" id="AM484412">
    <property type="protein sequence ID" value="CAN77669.1"/>
    <property type="molecule type" value="Genomic_DNA"/>
</dbReference>
<name>A5C6W0_VITVI</name>
<dbReference type="InterPro" id="IPR032710">
    <property type="entry name" value="NTF2-like_dom_sf"/>
</dbReference>
<comment type="subcellular location">
    <subcellularLocation>
        <location evidence="1">Nucleus</location>
    </subcellularLocation>
</comment>
<feature type="region of interest" description="Disordered" evidence="5">
    <location>
        <begin position="261"/>
        <end position="299"/>
    </location>
</feature>
<dbReference type="GO" id="GO:0005634">
    <property type="term" value="C:nucleus"/>
    <property type="evidence" value="ECO:0007669"/>
    <property type="project" value="UniProtKB-SubCell"/>
</dbReference>
<evidence type="ECO:0000256" key="1">
    <source>
        <dbReference type="ARBA" id="ARBA00004123"/>
    </source>
</evidence>
<feature type="region of interest" description="Disordered" evidence="5">
    <location>
        <begin position="578"/>
        <end position="662"/>
    </location>
</feature>
<dbReference type="FunFam" id="3.10.450.50:FF:000003">
    <property type="entry name" value="Nuclear transport factor 2 family protein"/>
    <property type="match status" value="1"/>
</dbReference>
<dbReference type="InterPro" id="IPR002075">
    <property type="entry name" value="NTF2_dom"/>
</dbReference>
<dbReference type="InterPro" id="IPR012463">
    <property type="entry name" value="Ninja_motif"/>
</dbReference>
<dbReference type="GO" id="GO:0003723">
    <property type="term" value="F:RNA binding"/>
    <property type="evidence" value="ECO:0007669"/>
    <property type="project" value="UniProtKB-UniRule"/>
</dbReference>
<keyword evidence="2 4" id="KW-0694">RNA-binding</keyword>
<feature type="compositionally biased region" description="Low complexity" evidence="5">
    <location>
        <begin position="939"/>
        <end position="960"/>
    </location>
</feature>
<dbReference type="SUPFAM" id="SSF54928">
    <property type="entry name" value="RNA-binding domain, RBD"/>
    <property type="match status" value="1"/>
</dbReference>
<evidence type="ECO:0000259" key="7">
    <source>
        <dbReference type="PROSITE" id="PS50177"/>
    </source>
</evidence>
<dbReference type="OrthoDB" id="667358at2759"/>
<proteinExistence type="predicted"/>
<dbReference type="InterPro" id="IPR018222">
    <property type="entry name" value="Nuclear_transport_factor_2_euk"/>
</dbReference>
<dbReference type="AlphaFoldDB" id="A5C6W0"/>
<dbReference type="Pfam" id="PF02136">
    <property type="entry name" value="NTF2"/>
    <property type="match status" value="1"/>
</dbReference>
<evidence type="ECO:0000313" key="8">
    <source>
        <dbReference type="EMBL" id="CAN77669.1"/>
    </source>
</evidence>
<dbReference type="Gene3D" id="3.10.450.50">
    <property type="match status" value="1"/>
</dbReference>
<dbReference type="Pfam" id="PF07897">
    <property type="entry name" value="EAR"/>
    <property type="match status" value="1"/>
</dbReference>
<dbReference type="GO" id="GO:0005737">
    <property type="term" value="C:cytoplasm"/>
    <property type="evidence" value="ECO:0007669"/>
    <property type="project" value="UniProtKB-ARBA"/>
</dbReference>
<sequence>MAMQTENPQLPPSAEVVGNAFVEQYYYVLHRSPELVFRFYRDSSVMSWPDSNGLMSSVTTMQGINEKILSSEFKNRKTEIMTTDSQSSYEGGVIVLVTGCLMTKDKRRKKFTQSFFLAPQYNGYYVLNDVLRYIVDGEALETIPINGTNDSPAVSLNQGPGHTHDPDPPVPDPATSVVEDDEIVIEKVYDPLENEEQLVNEEEDFTETQSHPIENDDSTIAESSSSSAQEDAPKKSYASIVKVMKGSSGSTKVYVPTKTTKVTPAKTENQSPGLAAPAPVPESSVTSSINAPESSDAPEEVEGHSIYIRNLPLNVTVSQLEAEFQKFGPIKQGGVQVRSNKQQAYCFGFVEFLSLSSMHSAIQNAFVEGRQIFDAVLIANEAIDSILKSNRVGVLCKLDIEKAYDRVNWNFLLEVLEKMGFGRRWINCIRWCISTPRFSVLANGTPSRFFQSSRGLRQGDLLSSYFFVLAKEALGCLLRKVKTKSGSFSVKSLYSILEGGRIEPFPTSVVWNAWVPPKASPIIIGDHQAVVEIKRTTTRVGSGRGGRFPSGRGVFRGRGSFGGGRGFVRIEYGIRGEFSGRGRGPSGRSGGEGYRQGRGRAGRPSGHTQNAGSRSVERTRPAYRPSGQQWESFPHGSGPGSGTHKADGRELPEEERDRGGNIIEDFFRDVAGCGEWMLTRRHVSDGDSFRRGKEVATHVWRRREIWLFKNTPLMSMGEVGESGNRETQRVSVQMNGLPGDLLQRVIAGNLFPRKFEEAASEETGEIELSLGLSLNGRFGVDPKKAKMLTRSSSISDFMTPLRYQDRASTVLPITALTRTCSLPMETEEEWRKRKELQTLRRLEAKRKRTAKQRSYKTARSRDRDRASLEENCEEDKVVEDKPPMGRNGNHLQQPYLGMPSWTIGGFIPSKTERANGLGDGGLKGNTTPPPPPPPPLPPSSQGSVGSQRSSSGISEFESQPMQVKGVNKCSEARSPASIQSLPGQSEQKPLISPGTPEKSGKVGGVVAENQPKKPTISSRGVSEMARKVMEDMPCVSTTGDGPNGKKVDGFLYRYKKGEEVRIVCVCHGTFLSPAEFVKHAGGSDVAHPLRHIVVYPSSLL</sequence>
<feature type="domain" description="RRM" evidence="6">
    <location>
        <begin position="304"/>
        <end position="384"/>
    </location>
</feature>
<feature type="compositionally biased region" description="Pro residues" evidence="5">
    <location>
        <begin position="927"/>
        <end position="938"/>
    </location>
</feature>
<accession>A5C6W0</accession>
<feature type="region of interest" description="Disordered" evidence="5">
    <location>
        <begin position="146"/>
        <end position="176"/>
    </location>
</feature>
<reference evidence="8" key="1">
    <citation type="journal article" date="2007" name="PLoS ONE">
        <title>The first genome sequence of an elite grapevine cultivar (Pinot noir Vitis vinifera L.): coping with a highly heterozygous genome.</title>
        <authorList>
            <person name="Velasco R."/>
            <person name="Zharkikh A."/>
            <person name="Troggio M."/>
            <person name="Cartwright D.A."/>
            <person name="Cestaro A."/>
            <person name="Pruss D."/>
            <person name="Pindo M."/>
            <person name="FitzGerald L.M."/>
            <person name="Vezzulli S."/>
            <person name="Reid J."/>
            <person name="Malacarne G."/>
            <person name="Iliev D."/>
            <person name="Coppola G."/>
            <person name="Wardell B."/>
            <person name="Micheletti D."/>
            <person name="Macalma T."/>
            <person name="Facci M."/>
            <person name="Mitchell J.T."/>
            <person name="Perazzolli M."/>
            <person name="Eldredge G."/>
            <person name="Gatto P."/>
            <person name="Oyzerski R."/>
            <person name="Moretto M."/>
            <person name="Gutin N."/>
            <person name="Stefanini M."/>
            <person name="Chen Y."/>
            <person name="Segala C."/>
            <person name="Davenport C."/>
            <person name="Dematte L."/>
            <person name="Mraz A."/>
            <person name="Battilana J."/>
            <person name="Stormo K."/>
            <person name="Costa F."/>
            <person name="Tao Q."/>
            <person name="Si-Ammour A."/>
            <person name="Harkins T."/>
            <person name="Lackey A."/>
            <person name="Perbost C."/>
            <person name="Taillon B."/>
            <person name="Stella A."/>
            <person name="Solovyev V."/>
            <person name="Fawcett J.A."/>
            <person name="Sterck L."/>
            <person name="Vandepoele K."/>
            <person name="Grando S.M."/>
            <person name="Toppo S."/>
            <person name="Moser C."/>
            <person name="Lanchbury J."/>
            <person name="Bogden R."/>
            <person name="Skolnick M."/>
            <person name="Sgaramella V."/>
            <person name="Bhatnagar S.K."/>
            <person name="Fontana P."/>
            <person name="Gutin A."/>
            <person name="Van de Peer Y."/>
            <person name="Salamini F."/>
            <person name="Viola R."/>
        </authorList>
    </citation>
    <scope>NUCLEOTIDE SEQUENCE</scope>
</reference>